<dbReference type="Gene3D" id="2.60.120.200">
    <property type="match status" value="1"/>
</dbReference>
<feature type="domain" description="GH16" evidence="2">
    <location>
        <begin position="12"/>
        <end position="259"/>
    </location>
</feature>
<dbReference type="GO" id="GO:0005975">
    <property type="term" value="P:carbohydrate metabolic process"/>
    <property type="evidence" value="ECO:0007669"/>
    <property type="project" value="InterPro"/>
</dbReference>
<dbReference type="InterPro" id="IPR013320">
    <property type="entry name" value="ConA-like_dom_sf"/>
</dbReference>
<dbReference type="CDD" id="cd08023">
    <property type="entry name" value="GH16_laminarinase_like"/>
    <property type="match status" value="1"/>
</dbReference>
<dbReference type="RefSeq" id="WP_167962856.1">
    <property type="nucleotide sequence ID" value="NZ_CP050831.1"/>
</dbReference>
<dbReference type="KEGG" id="bfc:BacF7301_11345"/>
<gene>
    <name evidence="3" type="ORF">BacF7301_11345</name>
</gene>
<dbReference type="InterPro" id="IPR000757">
    <property type="entry name" value="Beta-glucanase-like"/>
</dbReference>
<evidence type="ECO:0000313" key="4">
    <source>
        <dbReference type="Proteomes" id="UP000501780"/>
    </source>
</evidence>
<comment type="similarity">
    <text evidence="1">Belongs to the glycosyl hydrolase 16 family.</text>
</comment>
<dbReference type="EMBL" id="CP050831">
    <property type="protein sequence ID" value="QIU94698.1"/>
    <property type="molecule type" value="Genomic_DNA"/>
</dbReference>
<dbReference type="PANTHER" id="PTHR10963:SF55">
    <property type="entry name" value="GLYCOSIDE HYDROLASE FAMILY 16 PROTEIN"/>
    <property type="match status" value="1"/>
</dbReference>
<dbReference type="PROSITE" id="PS51762">
    <property type="entry name" value="GH16_2"/>
    <property type="match status" value="1"/>
</dbReference>
<evidence type="ECO:0000313" key="3">
    <source>
        <dbReference type="EMBL" id="QIU94698.1"/>
    </source>
</evidence>
<dbReference type="SUPFAM" id="SSF49899">
    <property type="entry name" value="Concanavalin A-like lectins/glucanases"/>
    <property type="match status" value="1"/>
</dbReference>
<evidence type="ECO:0000256" key="1">
    <source>
        <dbReference type="ARBA" id="ARBA00006865"/>
    </source>
</evidence>
<dbReference type="Pfam" id="PF00722">
    <property type="entry name" value="Glyco_hydro_16"/>
    <property type="match status" value="1"/>
</dbReference>
<organism evidence="3 4">
    <name type="scientific">Bacteroides faecium</name>
    <dbReference type="NCBI Taxonomy" id="2715212"/>
    <lineage>
        <taxon>Bacteria</taxon>
        <taxon>Pseudomonadati</taxon>
        <taxon>Bacteroidota</taxon>
        <taxon>Bacteroidia</taxon>
        <taxon>Bacteroidales</taxon>
        <taxon>Bacteroidaceae</taxon>
        <taxon>Bacteroides</taxon>
    </lineage>
</organism>
<reference evidence="3 4" key="1">
    <citation type="submission" date="2020-03" db="EMBL/GenBank/DDBJ databases">
        <title>Genomic analysis of Bacteroides faecium CBA7301.</title>
        <authorList>
            <person name="Kim J."/>
            <person name="Roh S.W."/>
        </authorList>
    </citation>
    <scope>NUCLEOTIDE SEQUENCE [LARGE SCALE GENOMIC DNA]</scope>
    <source>
        <strain evidence="3 4">CBA7301</strain>
    </source>
</reference>
<dbReference type="GO" id="GO:0004553">
    <property type="term" value="F:hydrolase activity, hydrolyzing O-glycosyl compounds"/>
    <property type="evidence" value="ECO:0007669"/>
    <property type="project" value="InterPro"/>
</dbReference>
<proteinExistence type="inferred from homology"/>
<accession>A0A6H0KQ68</accession>
<dbReference type="InterPro" id="IPR050546">
    <property type="entry name" value="Glycosyl_Hydrlase_16"/>
</dbReference>
<keyword evidence="3" id="KW-0378">Hydrolase</keyword>
<dbReference type="Proteomes" id="UP000501780">
    <property type="component" value="Chromosome"/>
</dbReference>
<protein>
    <submittedName>
        <fullName evidence="3">Glycoside hydrolase family 16 protein</fullName>
    </submittedName>
</protein>
<dbReference type="PANTHER" id="PTHR10963">
    <property type="entry name" value="GLYCOSYL HYDROLASE-RELATED"/>
    <property type="match status" value="1"/>
</dbReference>
<keyword evidence="4" id="KW-1185">Reference proteome</keyword>
<sequence>MKKLLFSAVCLSLFQITSLYSQQRLIWSDEFNSKQLDESNWTMALGHGSQNDGWGNKELQNYTSDNISFKKGKLVITARKVGESKKRGDYTSSRISTKNKQTFLYGRIEARMKLATGKGVWPAFWMLGSEGGWPDGGEIDIMEYVGYQPGVSHSALHTRSSHGGTINKKHVEVKDLEKGFHIYGINWDKDKIEFYIDDPEKPFYVYAPETKTSKNWPFDKPHYILFNLAVGGVWGGKMGIDNSIFPQDFVIDWVRVYSN</sequence>
<name>A0A6H0KQ68_9BACE</name>
<dbReference type="AlphaFoldDB" id="A0A6H0KQ68"/>
<evidence type="ECO:0000259" key="2">
    <source>
        <dbReference type="PROSITE" id="PS51762"/>
    </source>
</evidence>